<evidence type="ECO:0000313" key="6">
    <source>
        <dbReference type="EMBL" id="MBD3870540.1"/>
    </source>
</evidence>
<dbReference type="GO" id="GO:0017000">
    <property type="term" value="P:antibiotic biosynthetic process"/>
    <property type="evidence" value="ECO:0007669"/>
    <property type="project" value="InterPro"/>
</dbReference>
<dbReference type="InterPro" id="IPR002692">
    <property type="entry name" value="S45"/>
</dbReference>
<feature type="binding site" evidence="5">
    <location>
        <position position="297"/>
    </location>
    <ligand>
        <name>Ca(2+)</name>
        <dbReference type="ChEBI" id="CHEBI:29108"/>
    </ligand>
</feature>
<dbReference type="PIRSF" id="PIRSF001227">
    <property type="entry name" value="Pen_acylase"/>
    <property type="match status" value="1"/>
</dbReference>
<accession>A0A8J6Y4Z7</accession>
<comment type="caution">
    <text evidence="6">The sequence shown here is derived from an EMBL/GenBank/DDBJ whole genome shotgun (WGS) entry which is preliminary data.</text>
</comment>
<keyword evidence="3" id="KW-0865">Zymogen</keyword>
<name>A0A8J6Y4Z7_9BACT</name>
<evidence type="ECO:0000256" key="3">
    <source>
        <dbReference type="ARBA" id="ARBA00023145"/>
    </source>
</evidence>
<dbReference type="Gene3D" id="1.10.1400.10">
    <property type="match status" value="1"/>
</dbReference>
<evidence type="ECO:0000256" key="5">
    <source>
        <dbReference type="PIRSR" id="PIRSR001227-2"/>
    </source>
</evidence>
<keyword evidence="5" id="KW-0479">Metal-binding</keyword>
<gene>
    <name evidence="6" type="ORF">IFJ97_04185</name>
</gene>
<dbReference type="Pfam" id="PF01804">
    <property type="entry name" value="Penicil_amidase"/>
    <property type="match status" value="1"/>
</dbReference>
<organism evidence="6 7">
    <name type="scientific">Candidatus Sulfomarinibacter kjeldsenii</name>
    <dbReference type="NCBI Taxonomy" id="2885994"/>
    <lineage>
        <taxon>Bacteria</taxon>
        <taxon>Pseudomonadati</taxon>
        <taxon>Acidobacteriota</taxon>
        <taxon>Thermoanaerobaculia</taxon>
        <taxon>Thermoanaerobaculales</taxon>
        <taxon>Candidatus Sulfomarinibacteraceae</taxon>
        <taxon>Candidatus Sulfomarinibacter</taxon>
    </lineage>
</organism>
<evidence type="ECO:0000256" key="4">
    <source>
        <dbReference type="PIRSR" id="PIRSR001227-1"/>
    </source>
</evidence>
<evidence type="ECO:0000256" key="2">
    <source>
        <dbReference type="ARBA" id="ARBA00022801"/>
    </source>
</evidence>
<dbReference type="SUPFAM" id="SSF56235">
    <property type="entry name" value="N-terminal nucleophile aminohydrolases (Ntn hydrolases)"/>
    <property type="match status" value="1"/>
</dbReference>
<dbReference type="GO" id="GO:0046872">
    <property type="term" value="F:metal ion binding"/>
    <property type="evidence" value="ECO:0007669"/>
    <property type="project" value="UniProtKB-KW"/>
</dbReference>
<feature type="active site" description="Nucleophile" evidence="4">
    <location>
        <position position="221"/>
    </location>
</feature>
<dbReference type="GO" id="GO:0016811">
    <property type="term" value="F:hydrolase activity, acting on carbon-nitrogen (but not peptide) bonds, in linear amides"/>
    <property type="evidence" value="ECO:0007669"/>
    <property type="project" value="InterPro"/>
</dbReference>
<evidence type="ECO:0000313" key="7">
    <source>
        <dbReference type="Proteomes" id="UP000598633"/>
    </source>
</evidence>
<dbReference type="Gene3D" id="3.60.20.10">
    <property type="entry name" value="Glutamine Phosphoribosylpyrophosphate, subunit 1, domain 1"/>
    <property type="match status" value="1"/>
</dbReference>
<comment type="similarity">
    <text evidence="1">Belongs to the peptidase S45 family.</text>
</comment>
<feature type="binding site" evidence="5">
    <location>
        <position position="294"/>
    </location>
    <ligand>
        <name>Ca(2+)</name>
        <dbReference type="ChEBI" id="CHEBI:29108"/>
    </ligand>
</feature>
<dbReference type="PANTHER" id="PTHR34218:SF4">
    <property type="entry name" value="ACYL-HOMOSERINE LACTONE ACYLASE QUIP"/>
    <property type="match status" value="1"/>
</dbReference>
<evidence type="ECO:0000256" key="1">
    <source>
        <dbReference type="ARBA" id="ARBA00006586"/>
    </source>
</evidence>
<dbReference type="InterPro" id="IPR043147">
    <property type="entry name" value="Penicillin_amidase_A-knob"/>
</dbReference>
<reference evidence="6 7" key="1">
    <citation type="submission" date="2020-08" db="EMBL/GenBank/DDBJ databases">
        <title>Acidobacteriota in marine sediments use diverse sulfur dissimilation pathways.</title>
        <authorList>
            <person name="Wasmund K."/>
        </authorList>
    </citation>
    <scope>NUCLEOTIDE SEQUENCE [LARGE SCALE GENOMIC DNA]</scope>
    <source>
        <strain evidence="6">MAG AM3-A</strain>
    </source>
</reference>
<dbReference type="Proteomes" id="UP000598633">
    <property type="component" value="Unassembled WGS sequence"/>
</dbReference>
<comment type="cofactor">
    <cofactor evidence="5">
        <name>Ca(2+)</name>
        <dbReference type="ChEBI" id="CHEBI:29108"/>
    </cofactor>
    <text evidence="5">Binds 1 Ca(2+) ion per dimer.</text>
</comment>
<dbReference type="Gene3D" id="2.30.120.10">
    <property type="match status" value="1"/>
</dbReference>
<dbReference type="InterPro" id="IPR014395">
    <property type="entry name" value="Pen/GL7ACA/AHL_acylase"/>
</dbReference>
<dbReference type="InterPro" id="IPR029055">
    <property type="entry name" value="Ntn_hydrolases_N"/>
</dbReference>
<sequence>MRITSRRRDIEIAGSGIGVARTKDGVVKLWAEDDIGLARGLGFAHAQDRLVQMMLVRLVGQGRLCECLVNDNDALEIDIFMREMGLSRYAKLEAVNAFGEGRSLGDAYAEGVNHWLGTNRRPIELMMVRYQPDWWTVADTILTVKLMSYVGLAQSQQDIEKFLVQAVRAGVPVERLAKLTAPHLDGLDEATVKLITKLRYVQPLLPEALRFLGAAPTLMASNNWAVAGSRTASGNPLQCNDPHLECNRLPAVWYEAVMHTDDDYRIGATMPGVPGLVMGRTRNLSFGFTYGFMDMIDYFIEQCHGGSYRRGDSFVPLKTRTETIARKGSSPIEITVRETDLGILESNSRESNLEDGFYLSRAWSAHRAGGAASLHALALLPSITTVSEAQQAVREVVISCNWLLADRHGNIGYQQSGLLPDRSHSGLHPVPAWEEQWRWKGIVARDQLHSLLNPPEGFLATANNDLNPPNGPLVINLPMGSYRVDRIRALLSECEECTLEDMQRIQNDLYSLQAKRFMSVLQPLLPETFAGRLLAGWDCCYDRESRGATLFETVYHAILREVFGKGLLGAEVWDSTVSSTAIVADYYHLFDDALLGDDPSWFGEEGQSELFKRVLEEVLTEVKLEAISPWGRHQQIMMKNVFFDGRLPRWVGFDHGPVELPGNRATVVQGGLFNSHNRQTTFTPSWRFITDLGEDRALTALAGGPSGRRFSRWYKTDIKRWLSGTYKTLSVDVDLSE</sequence>
<dbReference type="InterPro" id="IPR043146">
    <property type="entry name" value="Penicillin_amidase_N_B-knob"/>
</dbReference>
<proteinExistence type="inferred from homology"/>
<keyword evidence="5" id="KW-0106">Calcium</keyword>
<dbReference type="InterPro" id="IPR023343">
    <property type="entry name" value="Penicillin_amidase_dom1"/>
</dbReference>
<dbReference type="AlphaFoldDB" id="A0A8J6Y4Z7"/>
<dbReference type="PANTHER" id="PTHR34218">
    <property type="entry name" value="PEPTIDASE S45 PENICILLIN AMIDASE"/>
    <property type="match status" value="1"/>
</dbReference>
<dbReference type="EMBL" id="JACXWA010000068">
    <property type="protein sequence ID" value="MBD3870540.1"/>
    <property type="molecule type" value="Genomic_DNA"/>
</dbReference>
<protein>
    <submittedName>
        <fullName evidence="6">Penicillin acylase family protein</fullName>
    </submittedName>
</protein>
<dbReference type="Gene3D" id="1.10.439.10">
    <property type="entry name" value="Penicillin Amidohydrolase, domain 1"/>
    <property type="match status" value="1"/>
</dbReference>
<keyword evidence="2" id="KW-0378">Hydrolase</keyword>